<dbReference type="SUPFAM" id="SSF53822">
    <property type="entry name" value="Periplasmic binding protein-like I"/>
    <property type="match status" value="1"/>
</dbReference>
<dbReference type="Gene3D" id="1.10.260.40">
    <property type="entry name" value="lambda repressor-like DNA-binding domains"/>
    <property type="match status" value="1"/>
</dbReference>
<dbReference type="InterPro" id="IPR028082">
    <property type="entry name" value="Peripla_BP_I"/>
</dbReference>
<dbReference type="GO" id="GO:0003700">
    <property type="term" value="F:DNA-binding transcription factor activity"/>
    <property type="evidence" value="ECO:0007669"/>
    <property type="project" value="TreeGrafter"/>
</dbReference>
<dbReference type="SMART" id="SM00354">
    <property type="entry name" value="HTH_LACI"/>
    <property type="match status" value="1"/>
</dbReference>
<accession>A0A2S5IUK7</accession>
<evidence type="ECO:0000313" key="7">
    <source>
        <dbReference type="EMBL" id="PPB48235.1"/>
    </source>
</evidence>
<keyword evidence="3" id="KW-0804">Transcription</keyword>
<dbReference type="Proteomes" id="UP000239297">
    <property type="component" value="Unassembled WGS sequence"/>
</dbReference>
<keyword evidence="2" id="KW-0238">DNA-binding</keyword>
<reference evidence="7 8" key="1">
    <citation type="journal article" date="2014" name="Int. J. Syst. Evol. Microbiol.">
        <title>Arthrobacter pityocampae sp. nov., isolated from Thaumetopoea pityocampa (Lep., Thaumetopoeidae).</title>
        <authorList>
            <person name="Ince I.A."/>
            <person name="Demirbag Z."/>
            <person name="Kati H."/>
        </authorList>
    </citation>
    <scope>NUCLEOTIDE SEQUENCE [LARGE SCALE GENOMIC DNA]</scope>
    <source>
        <strain evidence="7 8">Tp2</strain>
    </source>
</reference>
<dbReference type="EMBL" id="PRKW01000006">
    <property type="protein sequence ID" value="PPB48235.1"/>
    <property type="molecule type" value="Genomic_DNA"/>
</dbReference>
<dbReference type="Pfam" id="PF00356">
    <property type="entry name" value="LacI"/>
    <property type="match status" value="1"/>
</dbReference>
<feature type="domain" description="Rhodanese" evidence="5">
    <location>
        <begin position="196"/>
        <end position="243"/>
    </location>
</feature>
<dbReference type="InterPro" id="IPR010982">
    <property type="entry name" value="Lambda_DNA-bd_dom_sf"/>
</dbReference>
<dbReference type="InterPro" id="IPR046335">
    <property type="entry name" value="LacI/GalR-like_sensor"/>
</dbReference>
<evidence type="ECO:0000313" key="8">
    <source>
        <dbReference type="Proteomes" id="UP000239297"/>
    </source>
</evidence>
<dbReference type="InterPro" id="IPR000843">
    <property type="entry name" value="HTH_LacI"/>
</dbReference>
<dbReference type="SUPFAM" id="SSF47413">
    <property type="entry name" value="lambda repressor-like DNA-binding domains"/>
    <property type="match status" value="1"/>
</dbReference>
<gene>
    <name evidence="7" type="ORF">C4K88_14825</name>
</gene>
<organism evidence="7 8">
    <name type="scientific">Arthrobacter pityocampae</name>
    <dbReference type="NCBI Taxonomy" id="547334"/>
    <lineage>
        <taxon>Bacteria</taxon>
        <taxon>Bacillati</taxon>
        <taxon>Actinomycetota</taxon>
        <taxon>Actinomycetes</taxon>
        <taxon>Micrococcales</taxon>
        <taxon>Micrococcaceae</taxon>
        <taxon>Arthrobacter</taxon>
    </lineage>
</organism>
<dbReference type="CDD" id="cd01574">
    <property type="entry name" value="PBP1_LacI"/>
    <property type="match status" value="1"/>
</dbReference>
<dbReference type="PANTHER" id="PTHR30146">
    <property type="entry name" value="LACI-RELATED TRANSCRIPTIONAL REPRESSOR"/>
    <property type="match status" value="1"/>
</dbReference>
<dbReference type="PROSITE" id="PS50206">
    <property type="entry name" value="RHODANESE_3"/>
    <property type="match status" value="1"/>
</dbReference>
<dbReference type="PANTHER" id="PTHR30146:SF109">
    <property type="entry name" value="HTH-TYPE TRANSCRIPTIONAL REGULATOR GALS"/>
    <property type="match status" value="1"/>
</dbReference>
<evidence type="ECO:0000256" key="3">
    <source>
        <dbReference type="ARBA" id="ARBA00023163"/>
    </source>
</evidence>
<dbReference type="GO" id="GO:0000976">
    <property type="term" value="F:transcription cis-regulatory region binding"/>
    <property type="evidence" value="ECO:0007669"/>
    <property type="project" value="TreeGrafter"/>
</dbReference>
<comment type="caution">
    <text evidence="7">The sequence shown here is derived from an EMBL/GenBank/DDBJ whole genome shotgun (WGS) entry which is preliminary data.</text>
</comment>
<feature type="region of interest" description="Disordered" evidence="4">
    <location>
        <begin position="1"/>
        <end position="30"/>
    </location>
</feature>
<feature type="domain" description="HTH lacI-type" evidence="6">
    <location>
        <begin position="31"/>
        <end position="85"/>
    </location>
</feature>
<protein>
    <submittedName>
        <fullName evidence="7">LacI family transcriptional regulator</fullName>
    </submittedName>
</protein>
<name>A0A2S5IUK7_9MICC</name>
<dbReference type="OrthoDB" id="9785139at2"/>
<dbReference type="PROSITE" id="PS00356">
    <property type="entry name" value="HTH_LACI_1"/>
    <property type="match status" value="1"/>
</dbReference>
<keyword evidence="1" id="KW-0805">Transcription regulation</keyword>
<dbReference type="CDD" id="cd01392">
    <property type="entry name" value="HTH_LacI"/>
    <property type="match status" value="1"/>
</dbReference>
<dbReference type="PROSITE" id="PS50932">
    <property type="entry name" value="HTH_LACI_2"/>
    <property type="match status" value="1"/>
</dbReference>
<dbReference type="AlphaFoldDB" id="A0A2S5IUK7"/>
<dbReference type="InterPro" id="IPR001763">
    <property type="entry name" value="Rhodanese-like_dom"/>
</dbReference>
<dbReference type="PRINTS" id="PR00036">
    <property type="entry name" value="HTHLACI"/>
</dbReference>
<evidence type="ECO:0000256" key="1">
    <source>
        <dbReference type="ARBA" id="ARBA00023015"/>
    </source>
</evidence>
<evidence type="ECO:0000259" key="5">
    <source>
        <dbReference type="PROSITE" id="PS50206"/>
    </source>
</evidence>
<evidence type="ECO:0000259" key="6">
    <source>
        <dbReference type="PROSITE" id="PS50932"/>
    </source>
</evidence>
<evidence type="ECO:0000256" key="2">
    <source>
        <dbReference type="ARBA" id="ARBA00023125"/>
    </source>
</evidence>
<proteinExistence type="predicted"/>
<sequence>MSTPTDAEPSRPAAFSRPAEGARSPDQGRAANIRDVARRAGVSHQTVSRVLNGHPSLRAATRDRVLAAMDELSFRPNRAARALVTSRSTTIGVLVSKGFEYGPAASLQAIDSAAREAGYAVDIAHLDDVDGGSIRSALDRLLAHGVDGLIILAPQAQTLGEIERLSITLPFVTVHSARERDDHRLSVDQSGGAVLATRHLLELGHRRIAHIAGPDGWFETDARVRGYRGEMQAWGLEPEPLLSGTWTAESGYRAGLALVEDPGVTAVFSSNDQMALGLMHAFRERGRRLPEDLSVVGFDDVPEAAHYWPPLTTVRQDFPELGRRCVARLLGLIGAPGSAAPAPDGTADDVRPELVVRSSAARIPD</sequence>
<evidence type="ECO:0000256" key="4">
    <source>
        <dbReference type="SAM" id="MobiDB-lite"/>
    </source>
</evidence>
<keyword evidence="8" id="KW-1185">Reference proteome</keyword>
<dbReference type="Gene3D" id="3.40.50.2300">
    <property type="match status" value="2"/>
</dbReference>
<dbReference type="Pfam" id="PF13377">
    <property type="entry name" value="Peripla_BP_3"/>
    <property type="match status" value="1"/>
</dbReference>